<evidence type="ECO:0000256" key="3">
    <source>
        <dbReference type="ARBA" id="ARBA00038336"/>
    </source>
</evidence>
<evidence type="ECO:0000313" key="6">
    <source>
        <dbReference type="Proteomes" id="UP000288216"/>
    </source>
</evidence>
<dbReference type="FunFam" id="1.25.40.10:FF:000032">
    <property type="entry name" value="Interferon-induced protein with tetratricopeptide repeats 5"/>
    <property type="match status" value="1"/>
</dbReference>
<evidence type="ECO:0000313" key="5">
    <source>
        <dbReference type="EMBL" id="GCB85123.1"/>
    </source>
</evidence>
<dbReference type="PANTHER" id="PTHR10271">
    <property type="entry name" value="INTERFERON-INDUCED PROTEIN WITH TETRATRICOPEPTIDE REPEATS"/>
    <property type="match status" value="1"/>
</dbReference>
<dbReference type="Proteomes" id="UP000288216">
    <property type="component" value="Unassembled WGS sequence"/>
</dbReference>
<dbReference type="PANTHER" id="PTHR10271:SF0">
    <property type="entry name" value="INTERFERON-INDUCED PROTEIN WITH TETRATRICOPEPTIDE REPEATS 5"/>
    <property type="match status" value="1"/>
</dbReference>
<keyword evidence="2 4" id="KW-0802">TPR repeat</keyword>
<dbReference type="STRING" id="75743.A0A401QIG8"/>
<keyword evidence="6" id="KW-1185">Reference proteome</keyword>
<comment type="similarity">
    <text evidence="3">Belongs to the IFIT family.</text>
</comment>
<organism evidence="5 6">
    <name type="scientific">Scyliorhinus torazame</name>
    <name type="common">Cloudy catshark</name>
    <name type="synonym">Catulus torazame</name>
    <dbReference type="NCBI Taxonomy" id="75743"/>
    <lineage>
        <taxon>Eukaryota</taxon>
        <taxon>Metazoa</taxon>
        <taxon>Chordata</taxon>
        <taxon>Craniata</taxon>
        <taxon>Vertebrata</taxon>
        <taxon>Chondrichthyes</taxon>
        <taxon>Elasmobranchii</taxon>
        <taxon>Galeomorphii</taxon>
        <taxon>Galeoidea</taxon>
        <taxon>Carcharhiniformes</taxon>
        <taxon>Scyliorhinidae</taxon>
        <taxon>Scyliorhinus</taxon>
    </lineage>
</organism>
<evidence type="ECO:0000256" key="1">
    <source>
        <dbReference type="ARBA" id="ARBA00022737"/>
    </source>
</evidence>
<name>A0A401QIG8_SCYTO</name>
<sequence>EQYEEADTLVKQALEKSPDLPYVLRYAAKFYRCAGDIEKALTLLDKALKMTPKSTFLYHQKGQCYKKQICLLKKNPGSRDPRNPDFEKKTRLVKNCKECFKKAIELKQSCIIAKLDYAKTYSLNEEYDEAAKIYSSLLELENTCPENKQEIRLHAALFQLYHKHSEANAINYFLEGLKIKCDSTARKRCHNHLETIVERQLRKNQWNNKVFCIRGLMYLLDGKESEAIECFEKILKFPHGDEE</sequence>
<dbReference type="GO" id="GO:0005829">
    <property type="term" value="C:cytosol"/>
    <property type="evidence" value="ECO:0007669"/>
    <property type="project" value="TreeGrafter"/>
</dbReference>
<dbReference type="InterPro" id="IPR019734">
    <property type="entry name" value="TPR_rpt"/>
</dbReference>
<dbReference type="PROSITE" id="PS50005">
    <property type="entry name" value="TPR"/>
    <property type="match status" value="1"/>
</dbReference>
<accession>A0A401QIG8</accession>
<dbReference type="EMBL" id="BFAA01122277">
    <property type="protein sequence ID" value="GCB85123.1"/>
    <property type="molecule type" value="Genomic_DNA"/>
</dbReference>
<proteinExistence type="inferred from homology"/>
<evidence type="ECO:0000256" key="4">
    <source>
        <dbReference type="PROSITE-ProRule" id="PRU00339"/>
    </source>
</evidence>
<reference evidence="5 6" key="1">
    <citation type="journal article" date="2018" name="Nat. Ecol. Evol.">
        <title>Shark genomes provide insights into elasmobranch evolution and the origin of vertebrates.</title>
        <authorList>
            <person name="Hara Y"/>
            <person name="Yamaguchi K"/>
            <person name="Onimaru K"/>
            <person name="Kadota M"/>
            <person name="Koyanagi M"/>
            <person name="Keeley SD"/>
            <person name="Tatsumi K"/>
            <person name="Tanaka K"/>
            <person name="Motone F"/>
            <person name="Kageyama Y"/>
            <person name="Nozu R"/>
            <person name="Adachi N"/>
            <person name="Nishimura O"/>
            <person name="Nakagawa R"/>
            <person name="Tanegashima C"/>
            <person name="Kiyatake I"/>
            <person name="Matsumoto R"/>
            <person name="Murakumo K"/>
            <person name="Nishida K"/>
            <person name="Terakita A"/>
            <person name="Kuratani S"/>
            <person name="Sato K"/>
            <person name="Hyodo S Kuraku.S."/>
        </authorList>
    </citation>
    <scope>NUCLEOTIDE SEQUENCE [LARGE SCALE GENOMIC DNA]</scope>
</reference>
<dbReference type="GO" id="GO:0051607">
    <property type="term" value="P:defense response to virus"/>
    <property type="evidence" value="ECO:0007669"/>
    <property type="project" value="TreeGrafter"/>
</dbReference>
<comment type="caution">
    <text evidence="5">The sequence shown here is derived from an EMBL/GenBank/DDBJ whole genome shotgun (WGS) entry which is preliminary data.</text>
</comment>
<keyword evidence="1" id="KW-0677">Repeat</keyword>
<evidence type="ECO:0000256" key="2">
    <source>
        <dbReference type="ARBA" id="ARBA00022803"/>
    </source>
</evidence>
<dbReference type="Gene3D" id="1.25.40.10">
    <property type="entry name" value="Tetratricopeptide repeat domain"/>
    <property type="match status" value="1"/>
</dbReference>
<dbReference type="InterPro" id="IPR011990">
    <property type="entry name" value="TPR-like_helical_dom_sf"/>
</dbReference>
<dbReference type="SMART" id="SM00028">
    <property type="entry name" value="TPR"/>
    <property type="match status" value="3"/>
</dbReference>
<gene>
    <name evidence="5" type="ORF">scyTo_0025742</name>
</gene>
<protein>
    <submittedName>
        <fullName evidence="5">Uncharacterized protein</fullName>
    </submittedName>
</protein>
<feature type="non-terminal residue" evidence="5">
    <location>
        <position position="1"/>
    </location>
</feature>
<dbReference type="SUPFAM" id="SSF48452">
    <property type="entry name" value="TPR-like"/>
    <property type="match status" value="1"/>
</dbReference>
<dbReference type="AlphaFoldDB" id="A0A401QIG8"/>
<dbReference type="OrthoDB" id="10043504at2759"/>
<feature type="repeat" description="TPR" evidence="4">
    <location>
        <begin position="21"/>
        <end position="54"/>
    </location>
</feature>